<proteinExistence type="predicted"/>
<accession>A0A8S2AVQ8</accession>
<sequence length="171" mass="17590">MRKKPKKPKKPSPSKSRGSISPVPSSSPVSKNSDGSGSPDSASTSKSIAQSTVLVTDLANSTSDLKPSTVLDPVSSVASDIATVVAHSGPSISPEEPAIAEVTTPLSSAPVLAAIPATTETIAAPSSMPQVSWVDHVKGTAKGKGQLLLRKGTKNVPFQRIRLWDRGEGKS</sequence>
<dbReference type="AlphaFoldDB" id="A0A8S2AVQ8"/>
<dbReference type="EMBL" id="LR999457">
    <property type="protein sequence ID" value="CAE6182458.1"/>
    <property type="molecule type" value="Genomic_DNA"/>
</dbReference>
<evidence type="ECO:0000256" key="1">
    <source>
        <dbReference type="SAM" id="MobiDB-lite"/>
    </source>
</evidence>
<evidence type="ECO:0000313" key="2">
    <source>
        <dbReference type="EMBL" id="CAE6182458.1"/>
    </source>
</evidence>
<feature type="compositionally biased region" description="Basic residues" evidence="1">
    <location>
        <begin position="1"/>
        <end position="12"/>
    </location>
</feature>
<feature type="compositionally biased region" description="Polar residues" evidence="1">
    <location>
        <begin position="39"/>
        <end position="49"/>
    </location>
</feature>
<protein>
    <submittedName>
        <fullName evidence="2">Uncharacterized protein</fullName>
    </submittedName>
</protein>
<dbReference type="Proteomes" id="UP000682877">
    <property type="component" value="Chromosome 7"/>
</dbReference>
<name>A0A8S2AVQ8_ARAAE</name>
<organism evidence="2 3">
    <name type="scientific">Arabidopsis arenosa</name>
    <name type="common">Sand rock-cress</name>
    <name type="synonym">Cardaminopsis arenosa</name>
    <dbReference type="NCBI Taxonomy" id="38785"/>
    <lineage>
        <taxon>Eukaryota</taxon>
        <taxon>Viridiplantae</taxon>
        <taxon>Streptophyta</taxon>
        <taxon>Embryophyta</taxon>
        <taxon>Tracheophyta</taxon>
        <taxon>Spermatophyta</taxon>
        <taxon>Magnoliopsida</taxon>
        <taxon>eudicotyledons</taxon>
        <taxon>Gunneridae</taxon>
        <taxon>Pentapetalae</taxon>
        <taxon>rosids</taxon>
        <taxon>malvids</taxon>
        <taxon>Brassicales</taxon>
        <taxon>Brassicaceae</taxon>
        <taxon>Camelineae</taxon>
        <taxon>Arabidopsis</taxon>
    </lineage>
</organism>
<gene>
    <name evidence="2" type="ORF">AARE701A_LOCUS18739</name>
</gene>
<evidence type="ECO:0000313" key="3">
    <source>
        <dbReference type="Proteomes" id="UP000682877"/>
    </source>
</evidence>
<feature type="region of interest" description="Disordered" evidence="1">
    <location>
        <begin position="1"/>
        <end position="49"/>
    </location>
</feature>
<keyword evidence="3" id="KW-1185">Reference proteome</keyword>
<reference evidence="2" key="1">
    <citation type="submission" date="2021-01" db="EMBL/GenBank/DDBJ databases">
        <authorList>
            <person name="Bezrukov I."/>
        </authorList>
    </citation>
    <scope>NUCLEOTIDE SEQUENCE</scope>
</reference>
<feature type="compositionally biased region" description="Low complexity" evidence="1">
    <location>
        <begin position="13"/>
        <end position="38"/>
    </location>
</feature>